<evidence type="ECO:0000256" key="1">
    <source>
        <dbReference type="SAM" id="Phobius"/>
    </source>
</evidence>
<keyword evidence="1" id="KW-0812">Transmembrane</keyword>
<keyword evidence="1" id="KW-0472">Membrane</keyword>
<name>A0A2M6IT76_9BACT</name>
<organism evidence="2 3">
    <name type="scientific">Candidatus Roizmanbacteria bacterium CG11_big_fil_rev_8_21_14_0_20_36_8</name>
    <dbReference type="NCBI Taxonomy" id="1974856"/>
    <lineage>
        <taxon>Bacteria</taxon>
        <taxon>Candidatus Roizmaniibacteriota</taxon>
    </lineage>
</organism>
<sequence>MLENSFDYFPTKNHTPLPDHLLEKLHSNVKMLVIFFFLMVVLGVVGVGSWYLYYFYTTPLIQVNSQNDEGITVLPSINTQASPSAVLDEDATIHNDWSREKSIVCGTTFAIPPIEEPYIIPRDPNTPPSSIDDEGKYWIFEDAGSKLLMLNHMSRAIFKNPELPASGYVSSAVEVYCADNTEKFTTESFFVKIQNDLLQNYSVIKLKTVGGAGLWGREVRTATFEGGTFDANHMYYVFATNTHVYMVRAYGESTNPDVQAIRDQILLGLQFE</sequence>
<protein>
    <submittedName>
        <fullName evidence="2">Uncharacterized protein</fullName>
    </submittedName>
</protein>
<accession>A0A2M6IT76</accession>
<dbReference type="Proteomes" id="UP000231056">
    <property type="component" value="Unassembled WGS sequence"/>
</dbReference>
<keyword evidence="1" id="KW-1133">Transmembrane helix</keyword>
<dbReference type="AlphaFoldDB" id="A0A2M6IT76"/>
<comment type="caution">
    <text evidence="2">The sequence shown here is derived from an EMBL/GenBank/DDBJ whole genome shotgun (WGS) entry which is preliminary data.</text>
</comment>
<feature type="transmembrane region" description="Helical" evidence="1">
    <location>
        <begin position="32"/>
        <end position="56"/>
    </location>
</feature>
<gene>
    <name evidence="2" type="ORF">COV58_04530</name>
</gene>
<dbReference type="EMBL" id="PCVM01000108">
    <property type="protein sequence ID" value="PIQ73057.1"/>
    <property type="molecule type" value="Genomic_DNA"/>
</dbReference>
<proteinExistence type="predicted"/>
<evidence type="ECO:0000313" key="3">
    <source>
        <dbReference type="Proteomes" id="UP000231056"/>
    </source>
</evidence>
<reference evidence="2 3" key="1">
    <citation type="submission" date="2017-09" db="EMBL/GenBank/DDBJ databases">
        <title>Depth-based differentiation of microbial function through sediment-hosted aquifers and enrichment of novel symbionts in the deep terrestrial subsurface.</title>
        <authorList>
            <person name="Probst A.J."/>
            <person name="Ladd B."/>
            <person name="Jarett J.K."/>
            <person name="Geller-Mcgrath D.E."/>
            <person name="Sieber C.M."/>
            <person name="Emerson J.B."/>
            <person name="Anantharaman K."/>
            <person name="Thomas B.C."/>
            <person name="Malmstrom R."/>
            <person name="Stieglmeier M."/>
            <person name="Klingl A."/>
            <person name="Woyke T."/>
            <person name="Ryan C.M."/>
            <person name="Banfield J.F."/>
        </authorList>
    </citation>
    <scope>NUCLEOTIDE SEQUENCE [LARGE SCALE GENOMIC DNA]</scope>
    <source>
        <strain evidence="2">CG11_big_fil_rev_8_21_14_0_20_36_8</strain>
    </source>
</reference>
<evidence type="ECO:0000313" key="2">
    <source>
        <dbReference type="EMBL" id="PIQ73057.1"/>
    </source>
</evidence>